<keyword evidence="1" id="KW-1133">Transmembrane helix</keyword>
<gene>
    <name evidence="2" type="ORF">EVA_00516</name>
</gene>
<reference evidence="2" key="1">
    <citation type="journal article" date="2012" name="PLoS ONE">
        <title>Gene sets for utilization of primary and secondary nutrition supplies in the distal gut of endangered iberian lynx.</title>
        <authorList>
            <person name="Alcaide M."/>
            <person name="Messina E."/>
            <person name="Richter M."/>
            <person name="Bargiela R."/>
            <person name="Peplies J."/>
            <person name="Huws S.A."/>
            <person name="Newbold C.J."/>
            <person name="Golyshin P.N."/>
            <person name="Simon M.A."/>
            <person name="Lopez G."/>
            <person name="Yakimov M.M."/>
            <person name="Ferrer M."/>
        </authorList>
    </citation>
    <scope>NUCLEOTIDE SEQUENCE</scope>
</reference>
<evidence type="ECO:0000256" key="1">
    <source>
        <dbReference type="SAM" id="Phobius"/>
    </source>
</evidence>
<protein>
    <submittedName>
        <fullName evidence="2">Uncharacterized protein</fullName>
    </submittedName>
</protein>
<proteinExistence type="predicted"/>
<keyword evidence="1" id="KW-0812">Transmembrane</keyword>
<keyword evidence="1" id="KW-0472">Membrane</keyword>
<sequence>MKVKSRVDFLFRFFQSEPRWLLRIGGFILTGTSGRVATLIGVISEYENTVPLTAISVVVDNSYFYEKSNIYF</sequence>
<evidence type="ECO:0000313" key="2">
    <source>
        <dbReference type="EMBL" id="EJX10789.1"/>
    </source>
</evidence>
<organism evidence="2">
    <name type="scientific">gut metagenome</name>
    <dbReference type="NCBI Taxonomy" id="749906"/>
    <lineage>
        <taxon>unclassified sequences</taxon>
        <taxon>metagenomes</taxon>
        <taxon>organismal metagenomes</taxon>
    </lineage>
</organism>
<feature type="transmembrane region" description="Helical" evidence="1">
    <location>
        <begin position="20"/>
        <end position="43"/>
    </location>
</feature>
<name>J9GS67_9ZZZZ</name>
<dbReference type="EMBL" id="AMCI01000084">
    <property type="protein sequence ID" value="EJX10789.1"/>
    <property type="molecule type" value="Genomic_DNA"/>
</dbReference>
<comment type="caution">
    <text evidence="2">The sequence shown here is derived from an EMBL/GenBank/DDBJ whole genome shotgun (WGS) entry which is preliminary data.</text>
</comment>
<dbReference type="AlphaFoldDB" id="J9GS67"/>
<accession>J9GS67</accession>